<name>A0A382HM76_9ZZZZ</name>
<reference evidence="1" key="1">
    <citation type="submission" date="2018-05" db="EMBL/GenBank/DDBJ databases">
        <authorList>
            <person name="Lanie J.A."/>
            <person name="Ng W.-L."/>
            <person name="Kazmierczak K.M."/>
            <person name="Andrzejewski T.M."/>
            <person name="Davidsen T.M."/>
            <person name="Wayne K.J."/>
            <person name="Tettelin H."/>
            <person name="Glass J.I."/>
            <person name="Rusch D."/>
            <person name="Podicherti R."/>
            <person name="Tsui H.-C.T."/>
            <person name="Winkler M.E."/>
        </authorList>
    </citation>
    <scope>NUCLEOTIDE SEQUENCE</scope>
</reference>
<gene>
    <name evidence="1" type="ORF">METZ01_LOCUS240455</name>
</gene>
<evidence type="ECO:0000313" key="1">
    <source>
        <dbReference type="EMBL" id="SVB87601.1"/>
    </source>
</evidence>
<protein>
    <submittedName>
        <fullName evidence="1">Uncharacterized protein</fullName>
    </submittedName>
</protein>
<accession>A0A382HM76</accession>
<organism evidence="1">
    <name type="scientific">marine metagenome</name>
    <dbReference type="NCBI Taxonomy" id="408172"/>
    <lineage>
        <taxon>unclassified sequences</taxon>
        <taxon>metagenomes</taxon>
        <taxon>ecological metagenomes</taxon>
    </lineage>
</organism>
<proteinExistence type="predicted"/>
<sequence length="28" mass="3052">MHRLELCSQRAIGGGMVELVYESAKVSS</sequence>
<dbReference type="EMBL" id="UINC01061725">
    <property type="protein sequence ID" value="SVB87601.1"/>
    <property type="molecule type" value="Genomic_DNA"/>
</dbReference>
<dbReference type="AlphaFoldDB" id="A0A382HM76"/>